<dbReference type="EMBL" id="CSAJ01000313">
    <property type="protein sequence ID" value="COW35385.1"/>
    <property type="molecule type" value="Genomic_DNA"/>
</dbReference>
<dbReference type="EMBL" id="CSBK01000454">
    <property type="protein sequence ID" value="COX41717.1"/>
    <property type="molecule type" value="Genomic_DNA"/>
</dbReference>
<dbReference type="Proteomes" id="UP000039021">
    <property type="component" value="Unassembled WGS sequence"/>
</dbReference>
<evidence type="ECO:0000313" key="4">
    <source>
        <dbReference type="Proteomes" id="UP000039021"/>
    </source>
</evidence>
<proteinExistence type="predicted"/>
<accession>A0A655J395</accession>
<organism evidence="2 5">
    <name type="scientific">Mycobacterium tuberculosis</name>
    <dbReference type="NCBI Taxonomy" id="1773"/>
    <lineage>
        <taxon>Bacteria</taxon>
        <taxon>Bacillati</taxon>
        <taxon>Actinomycetota</taxon>
        <taxon>Actinomycetes</taxon>
        <taxon>Mycobacteriales</taxon>
        <taxon>Mycobacteriaceae</taxon>
        <taxon>Mycobacterium</taxon>
        <taxon>Mycobacterium tuberculosis complex</taxon>
    </lineage>
</organism>
<evidence type="ECO:0000313" key="3">
    <source>
        <dbReference type="EMBL" id="COX41717.1"/>
    </source>
</evidence>
<protein>
    <submittedName>
        <fullName evidence="2">Uncharacterized protein</fullName>
    </submittedName>
</protein>
<sequence>MPPGVHTRLISCSARTGSATCCSTWCAWTTSNASSGKSSLCTSEVVNEMFDRRCSWASARARLKASSVGSTPVTDPGTTRAARSTVIVPGPQPTSSTDNPGTK</sequence>
<feature type="compositionally biased region" description="Polar residues" evidence="1">
    <location>
        <begin position="93"/>
        <end position="103"/>
    </location>
</feature>
<reference evidence="4 5" key="1">
    <citation type="submission" date="2015-03" db="EMBL/GenBank/DDBJ databases">
        <authorList>
            <consortium name="Pathogen Informatics"/>
        </authorList>
    </citation>
    <scope>NUCLEOTIDE SEQUENCE [LARGE SCALE GENOMIC DNA]</scope>
    <source>
        <strain evidence="2 5">M09401471</strain>
        <strain evidence="4">N09902308</strain>
    </source>
</reference>
<feature type="region of interest" description="Disordered" evidence="1">
    <location>
        <begin position="65"/>
        <end position="103"/>
    </location>
</feature>
<name>A0A655J395_MYCTX</name>
<evidence type="ECO:0000256" key="1">
    <source>
        <dbReference type="SAM" id="MobiDB-lite"/>
    </source>
</evidence>
<reference evidence="3" key="2">
    <citation type="submission" date="2015-03" db="EMBL/GenBank/DDBJ databases">
        <authorList>
            <consortium name="Pathogen Informatics"/>
            <person name="Murphy D."/>
        </authorList>
    </citation>
    <scope>NUCLEOTIDE SEQUENCE</scope>
    <source>
        <strain evidence="3">N09902308</strain>
    </source>
</reference>
<evidence type="ECO:0000313" key="5">
    <source>
        <dbReference type="Proteomes" id="UP000044938"/>
    </source>
</evidence>
<dbReference type="AlphaFoldDB" id="A0A655J395"/>
<evidence type="ECO:0000313" key="2">
    <source>
        <dbReference type="EMBL" id="COW35385.1"/>
    </source>
</evidence>
<dbReference type="Proteomes" id="UP000044938">
    <property type="component" value="Unassembled WGS sequence"/>
</dbReference>
<gene>
    <name evidence="2" type="ORF">ERS007720_02437</name>
    <name evidence="3" type="ORF">ERS007739_01257</name>
</gene>
<feature type="compositionally biased region" description="Polar residues" evidence="1">
    <location>
        <begin position="67"/>
        <end position="77"/>
    </location>
</feature>